<dbReference type="Proteomes" id="UP000063063">
    <property type="component" value="Chromosome 22"/>
</dbReference>
<feature type="compositionally biased region" description="Polar residues" evidence="1">
    <location>
        <begin position="20"/>
        <end position="31"/>
    </location>
</feature>
<feature type="region of interest" description="Disordered" evidence="1">
    <location>
        <begin position="1"/>
        <end position="39"/>
    </location>
</feature>
<accession>A0A088RQH5</accession>
<dbReference type="EMBL" id="CP009391">
    <property type="protein sequence ID" value="AIN98372.1"/>
    <property type="molecule type" value="Genomic_DNA"/>
</dbReference>
<reference evidence="2 3" key="1">
    <citation type="journal article" date="2015" name="Sci. Rep.">
        <title>The genome of Leishmania panamensis: insights into genomics of the L. (Viannia) subgenus.</title>
        <authorList>
            <person name="Llanes A."/>
            <person name="Restrepo C.M."/>
            <person name="Vecchio G.D."/>
            <person name="Anguizola F.J."/>
            <person name="Lleonart R."/>
        </authorList>
    </citation>
    <scope>NUCLEOTIDE SEQUENCE [LARGE SCALE GENOMIC DNA]</scope>
    <source>
        <strain evidence="2 3">MHOM/PA/94/PSC-1</strain>
    </source>
</reference>
<sequence length="122" mass="13131">MSSANKTSGGKWVSPRVLQYKQQQGPNTGPASGNGGVGSKIMEDKAIAAARIKDSQCSPAPEAEVAESKFFEVQEATDALSNLAHNAESSTYELCGKPVVKPHQTTEEFHKIIMEQVQKQVK</sequence>
<dbReference type="KEGG" id="lpan:LPMP_220790"/>
<gene>
    <name evidence="2" type="ORF">LPMP_220790</name>
</gene>
<dbReference type="eggNOG" id="ENOG502SNBA">
    <property type="taxonomic scope" value="Eukaryota"/>
</dbReference>
<dbReference type="VEuPathDB" id="TriTrypDB:LPMP_220790"/>
<evidence type="ECO:0000313" key="2">
    <source>
        <dbReference type="EMBL" id="AIN98372.1"/>
    </source>
</evidence>
<dbReference type="AlphaFoldDB" id="A0A088RQH5"/>
<dbReference type="VEuPathDB" id="TriTrypDB:LPAL13_000041300"/>
<organism evidence="2 3">
    <name type="scientific">Leishmania panamensis</name>
    <dbReference type="NCBI Taxonomy" id="5679"/>
    <lineage>
        <taxon>Eukaryota</taxon>
        <taxon>Discoba</taxon>
        <taxon>Euglenozoa</taxon>
        <taxon>Kinetoplastea</taxon>
        <taxon>Metakinetoplastina</taxon>
        <taxon>Trypanosomatida</taxon>
        <taxon>Trypanosomatidae</taxon>
        <taxon>Leishmaniinae</taxon>
        <taxon>Leishmania</taxon>
        <taxon>Leishmania guyanensis species complex</taxon>
    </lineage>
</organism>
<proteinExistence type="predicted"/>
<dbReference type="OrthoDB" id="272277at2759"/>
<protein>
    <submittedName>
        <fullName evidence="2">Uncharacterized protein</fullName>
    </submittedName>
</protein>
<dbReference type="GeneID" id="22575125"/>
<dbReference type="RefSeq" id="XP_010699079.1">
    <property type="nucleotide sequence ID" value="XM_010700777.1"/>
</dbReference>
<name>A0A088RQH5_LEIPA</name>
<evidence type="ECO:0000256" key="1">
    <source>
        <dbReference type="SAM" id="MobiDB-lite"/>
    </source>
</evidence>
<keyword evidence="3" id="KW-1185">Reference proteome</keyword>
<evidence type="ECO:0000313" key="3">
    <source>
        <dbReference type="Proteomes" id="UP000063063"/>
    </source>
</evidence>